<dbReference type="SUPFAM" id="SSF47473">
    <property type="entry name" value="EF-hand"/>
    <property type="match status" value="1"/>
</dbReference>
<dbReference type="EMBL" id="BMAT01006917">
    <property type="protein sequence ID" value="GFS22123.1"/>
    <property type="molecule type" value="Genomic_DNA"/>
</dbReference>
<name>A0AAV4JJS7_9GAST</name>
<dbReference type="Gene3D" id="1.10.238.10">
    <property type="entry name" value="EF-hand"/>
    <property type="match status" value="1"/>
</dbReference>
<evidence type="ECO:0000256" key="1">
    <source>
        <dbReference type="ARBA" id="ARBA00022837"/>
    </source>
</evidence>
<dbReference type="InterPro" id="IPR011992">
    <property type="entry name" value="EF-hand-dom_pair"/>
</dbReference>
<dbReference type="PROSITE" id="PS00018">
    <property type="entry name" value="EF_HAND_1"/>
    <property type="match status" value="1"/>
</dbReference>
<organism evidence="2 3">
    <name type="scientific">Elysia marginata</name>
    <dbReference type="NCBI Taxonomy" id="1093978"/>
    <lineage>
        <taxon>Eukaryota</taxon>
        <taxon>Metazoa</taxon>
        <taxon>Spiralia</taxon>
        <taxon>Lophotrochozoa</taxon>
        <taxon>Mollusca</taxon>
        <taxon>Gastropoda</taxon>
        <taxon>Heterobranchia</taxon>
        <taxon>Euthyneura</taxon>
        <taxon>Panpulmonata</taxon>
        <taxon>Sacoglossa</taxon>
        <taxon>Placobranchoidea</taxon>
        <taxon>Plakobranchidae</taxon>
        <taxon>Elysia</taxon>
    </lineage>
</organism>
<evidence type="ECO:0000313" key="3">
    <source>
        <dbReference type="Proteomes" id="UP000762676"/>
    </source>
</evidence>
<keyword evidence="3" id="KW-1185">Reference proteome</keyword>
<accession>A0AAV4JJS7</accession>
<proteinExistence type="predicted"/>
<protein>
    <recommendedName>
        <fullName evidence="4">EF-hand domain-containing protein</fullName>
    </recommendedName>
</protein>
<evidence type="ECO:0008006" key="4">
    <source>
        <dbReference type="Google" id="ProtNLM"/>
    </source>
</evidence>
<dbReference type="Proteomes" id="UP000762676">
    <property type="component" value="Unassembled WGS sequence"/>
</dbReference>
<dbReference type="AlphaFoldDB" id="A0AAV4JJS7"/>
<dbReference type="InterPro" id="IPR018247">
    <property type="entry name" value="EF_Hand_1_Ca_BS"/>
</dbReference>
<evidence type="ECO:0000313" key="2">
    <source>
        <dbReference type="EMBL" id="GFS22123.1"/>
    </source>
</evidence>
<reference evidence="2 3" key="1">
    <citation type="journal article" date="2021" name="Elife">
        <title>Chloroplast acquisition without the gene transfer in kleptoplastic sea slugs, Plakobranchus ocellatus.</title>
        <authorList>
            <person name="Maeda T."/>
            <person name="Takahashi S."/>
            <person name="Yoshida T."/>
            <person name="Shimamura S."/>
            <person name="Takaki Y."/>
            <person name="Nagai Y."/>
            <person name="Toyoda A."/>
            <person name="Suzuki Y."/>
            <person name="Arimoto A."/>
            <person name="Ishii H."/>
            <person name="Satoh N."/>
            <person name="Nishiyama T."/>
            <person name="Hasebe M."/>
            <person name="Maruyama T."/>
            <person name="Minagawa J."/>
            <person name="Obokata J."/>
            <person name="Shigenobu S."/>
        </authorList>
    </citation>
    <scope>NUCLEOTIDE SEQUENCE [LARGE SCALE GENOMIC DNA]</scope>
</reference>
<sequence length="87" mass="9981">MTSAADTNSIITRPIHLYWTYSALDNQTEDKRAGSRTRTYSDQELSDVVEAALRTEDLNSDGYIEYWEFMATQAKRREVKPPGFDGQ</sequence>
<comment type="caution">
    <text evidence="2">The sequence shown here is derived from an EMBL/GenBank/DDBJ whole genome shotgun (WGS) entry which is preliminary data.</text>
</comment>
<keyword evidence="1" id="KW-0106">Calcium</keyword>
<gene>
    <name evidence="2" type="ORF">ElyMa_003355500</name>
</gene>